<keyword evidence="2" id="KW-1185">Reference proteome</keyword>
<name>A0A165AHW6_9CRUS</name>
<dbReference type="AlphaFoldDB" id="A0A165AHW6"/>
<dbReference type="Proteomes" id="UP000076858">
    <property type="component" value="Unassembled WGS sequence"/>
</dbReference>
<accession>A0A165AHW6</accession>
<proteinExistence type="predicted"/>
<dbReference type="EMBL" id="LRGB01000626">
    <property type="protein sequence ID" value="KZS17676.1"/>
    <property type="molecule type" value="Genomic_DNA"/>
</dbReference>
<evidence type="ECO:0000313" key="2">
    <source>
        <dbReference type="Proteomes" id="UP000076858"/>
    </source>
</evidence>
<reference evidence="1 2" key="1">
    <citation type="submission" date="2016-03" db="EMBL/GenBank/DDBJ databases">
        <title>EvidentialGene: Evidence-directed Construction of Genes on Genomes.</title>
        <authorList>
            <person name="Gilbert D.G."/>
            <person name="Choi J.-H."/>
            <person name="Mockaitis K."/>
            <person name="Colbourne J."/>
            <person name="Pfrender M."/>
        </authorList>
    </citation>
    <scope>NUCLEOTIDE SEQUENCE [LARGE SCALE GENOMIC DNA]</scope>
    <source>
        <strain evidence="1 2">Xinb3</strain>
        <tissue evidence="1">Complete organism</tissue>
    </source>
</reference>
<evidence type="ECO:0000313" key="1">
    <source>
        <dbReference type="EMBL" id="KZS17676.1"/>
    </source>
</evidence>
<organism evidence="1 2">
    <name type="scientific">Daphnia magna</name>
    <dbReference type="NCBI Taxonomy" id="35525"/>
    <lineage>
        <taxon>Eukaryota</taxon>
        <taxon>Metazoa</taxon>
        <taxon>Ecdysozoa</taxon>
        <taxon>Arthropoda</taxon>
        <taxon>Crustacea</taxon>
        <taxon>Branchiopoda</taxon>
        <taxon>Diplostraca</taxon>
        <taxon>Cladocera</taxon>
        <taxon>Anomopoda</taxon>
        <taxon>Daphniidae</taxon>
        <taxon>Daphnia</taxon>
    </lineage>
</organism>
<gene>
    <name evidence="1" type="ORF">APZ42_016608</name>
</gene>
<sequence length="71" mass="8290">MHNRRTYIIVWLRTTGKPRKGIKVSDKIRIWNKNKTHFGVLMVVVTVGQRRLMTKSTDGVRSESSKLKTIH</sequence>
<protein>
    <submittedName>
        <fullName evidence="1">Uncharacterized protein</fullName>
    </submittedName>
</protein>
<comment type="caution">
    <text evidence="1">The sequence shown here is derived from an EMBL/GenBank/DDBJ whole genome shotgun (WGS) entry which is preliminary data.</text>
</comment>